<dbReference type="Gene3D" id="3.30.70.330">
    <property type="match status" value="1"/>
</dbReference>
<evidence type="ECO:0000313" key="9">
    <source>
        <dbReference type="Proteomes" id="UP000799766"/>
    </source>
</evidence>
<organism evidence="8 9">
    <name type="scientific">Lineolata rhizophorae</name>
    <dbReference type="NCBI Taxonomy" id="578093"/>
    <lineage>
        <taxon>Eukaryota</taxon>
        <taxon>Fungi</taxon>
        <taxon>Dikarya</taxon>
        <taxon>Ascomycota</taxon>
        <taxon>Pezizomycotina</taxon>
        <taxon>Dothideomycetes</taxon>
        <taxon>Dothideomycetes incertae sedis</taxon>
        <taxon>Lineolatales</taxon>
        <taxon>Lineolataceae</taxon>
        <taxon>Lineolata</taxon>
    </lineage>
</organism>
<feature type="repeat" description="Pumilio" evidence="4">
    <location>
        <begin position="669"/>
        <end position="704"/>
    </location>
</feature>
<sequence length="1198" mass="125995">MGPSQRSEPHHMSINYLSQLAQSQAPSDSSPAATSPSDAPAGATRLGAGSPSHEFGSRLYSKRAREIQAQEGLGPQVWGPPTSGNSTPLRETIPESPNGESFPDFNAPPGLDSIAAGAVPSTTTRRTRAGTLPSRFSPATGLAPGLTPSSTLSKSSRPTPSTSPFKPGSGTPAEGSGFGQPPNNSAASKSALLSRLRAGSMPQRASFLSNNSNPFGPSVFSTNWGGARDRSTTLASIQSSNGPTSPSHSSFSKDGFNDTDVKTLDYLGLVDTPQQSRAQLAQPSDVESLLSEQRSTVGLQPAAIADLAALTKTANRFRSYSVNAKERYADEEEDDMSSMARYAANYSGSLTPSAEGNAAAYAIQEAVRQHNLEVQAFANFATANRPRARTAGVLDSPSTRILRSYMPTPSRLDSSMSASDMQVPEEAEFSGLTEAAMDTPGATGGDENTLEGPTRALWLGNIPPSTTVSSITHIFGEIGPIESSRVLTHKNCAFVNFENVADAMRAKALKNGTEVFPGAGPVRIGYAKVPSASATPNTNGLYPSPSPDPMAKGADGASANVTGSRAAGGGRTDAAVGAAAPPPSAPALPDIRDEILHIVKELGSTEVDGKRIEKLVTRAVEFDDYRTEIPPIGEPSHNRMHDAPRLREIRKRIDNNACTQAEIEDIAMGMLPEIAELSSDYLGNTVVQKLFEFCGEPTKEAMFEEIAPHMAEIGVHKNGTWAAQKIIDSARSERLKQMIVDSLRPYGMALFLDQFGNYVMQGCLRYGSPLNDFIFETMLSRLWELAQGRFGARAMRACLESHSATKDQQRAIAASIALHSVQLATNANGALLLTWFLDTCTFPRRRTVLAPRLVPHLVHLCTHKVAYLTVLKLINQRNEVEARDTILQALFFSPNDQVLEAILSDQACGATLIFKVLTTPFFDDKIRPEVVQNVRNVLLRIKAVPAQGYKRLMDEVGLRDGHHHHHHEGSRPGSKHSSAAPRDQQQPASAAPPADPSTGRPLFYPGMPGPQGPAAGPYSAAGADLQRSGSVDSTGYDAFPTLNGAFPPGMGAPGPMGAPAPGPMGPGYQQAAMLAAAAAGRSGAGAGFYPPGMGFDANAFRGAGNGNGGAATSVPPGLGGMGAGAAAGAPMMPQAGGFAGPQAFGMMNGGGGGGGGMYYPMQYMGPQQQQQPMQQQVGGRSRARMLEMRASPAAAARG</sequence>
<feature type="domain" description="PUM-HD" evidence="7">
    <location>
        <begin position="607"/>
        <end position="960"/>
    </location>
</feature>
<keyword evidence="9" id="KW-1185">Reference proteome</keyword>
<feature type="compositionally biased region" description="Low complexity" evidence="5">
    <location>
        <begin position="17"/>
        <end position="44"/>
    </location>
</feature>
<evidence type="ECO:0000256" key="1">
    <source>
        <dbReference type="ARBA" id="ARBA00022737"/>
    </source>
</evidence>
<proteinExistence type="predicted"/>
<dbReference type="InterPro" id="IPR016024">
    <property type="entry name" value="ARM-type_fold"/>
</dbReference>
<feature type="compositionally biased region" description="Low complexity" evidence="5">
    <location>
        <begin position="147"/>
        <end position="164"/>
    </location>
</feature>
<keyword evidence="1" id="KW-0677">Repeat</keyword>
<dbReference type="PROSITE" id="PS50302">
    <property type="entry name" value="PUM"/>
    <property type="match status" value="3"/>
</dbReference>
<feature type="region of interest" description="Disordered" evidence="5">
    <location>
        <begin position="233"/>
        <end position="256"/>
    </location>
</feature>
<dbReference type="InterPro" id="IPR001313">
    <property type="entry name" value="Pumilio_RNA-bd_rpt"/>
</dbReference>
<dbReference type="InterPro" id="IPR033133">
    <property type="entry name" value="PUM-HD"/>
</dbReference>
<reference evidence="8" key="1">
    <citation type="journal article" date="2020" name="Stud. Mycol.">
        <title>101 Dothideomycetes genomes: a test case for predicting lifestyles and emergence of pathogens.</title>
        <authorList>
            <person name="Haridas S."/>
            <person name="Albert R."/>
            <person name="Binder M."/>
            <person name="Bloem J."/>
            <person name="Labutti K."/>
            <person name="Salamov A."/>
            <person name="Andreopoulos B."/>
            <person name="Baker S."/>
            <person name="Barry K."/>
            <person name="Bills G."/>
            <person name="Bluhm B."/>
            <person name="Cannon C."/>
            <person name="Castanera R."/>
            <person name="Culley D."/>
            <person name="Daum C."/>
            <person name="Ezra D."/>
            <person name="Gonzalez J."/>
            <person name="Henrissat B."/>
            <person name="Kuo A."/>
            <person name="Liang C."/>
            <person name="Lipzen A."/>
            <person name="Lutzoni F."/>
            <person name="Magnuson J."/>
            <person name="Mondo S."/>
            <person name="Nolan M."/>
            <person name="Ohm R."/>
            <person name="Pangilinan J."/>
            <person name="Park H.-J."/>
            <person name="Ramirez L."/>
            <person name="Alfaro M."/>
            <person name="Sun H."/>
            <person name="Tritt A."/>
            <person name="Yoshinaga Y."/>
            <person name="Zwiers L.-H."/>
            <person name="Turgeon B."/>
            <person name="Goodwin S."/>
            <person name="Spatafora J."/>
            <person name="Crous P."/>
            <person name="Grigoriev I."/>
        </authorList>
    </citation>
    <scope>NUCLEOTIDE SEQUENCE</scope>
    <source>
        <strain evidence="8">ATCC 16933</strain>
    </source>
</reference>
<dbReference type="InterPro" id="IPR011989">
    <property type="entry name" value="ARM-like"/>
</dbReference>
<dbReference type="Pfam" id="PF00076">
    <property type="entry name" value="RRM_1"/>
    <property type="match status" value="1"/>
</dbReference>
<feature type="compositionally biased region" description="Low complexity" evidence="5">
    <location>
        <begin position="1166"/>
        <end position="1179"/>
    </location>
</feature>
<dbReference type="AlphaFoldDB" id="A0A6A6NYC0"/>
<evidence type="ECO:0008006" key="10">
    <source>
        <dbReference type="Google" id="ProtNLM"/>
    </source>
</evidence>
<feature type="region of interest" description="Disordered" evidence="5">
    <location>
        <begin position="1166"/>
        <end position="1198"/>
    </location>
</feature>
<evidence type="ECO:0000256" key="2">
    <source>
        <dbReference type="ARBA" id="ARBA00024893"/>
    </source>
</evidence>
<feature type="region of interest" description="Disordered" evidence="5">
    <location>
        <begin position="533"/>
        <end position="588"/>
    </location>
</feature>
<dbReference type="EMBL" id="MU001683">
    <property type="protein sequence ID" value="KAF2456462.1"/>
    <property type="molecule type" value="Genomic_DNA"/>
</dbReference>
<evidence type="ECO:0000313" key="8">
    <source>
        <dbReference type="EMBL" id="KAF2456462.1"/>
    </source>
</evidence>
<dbReference type="Gene3D" id="1.25.10.10">
    <property type="entry name" value="Leucine-rich Repeat Variant"/>
    <property type="match status" value="1"/>
</dbReference>
<evidence type="ECO:0000259" key="7">
    <source>
        <dbReference type="PROSITE" id="PS50303"/>
    </source>
</evidence>
<evidence type="ECO:0000256" key="5">
    <source>
        <dbReference type="SAM" id="MobiDB-lite"/>
    </source>
</evidence>
<dbReference type="InterPro" id="IPR012677">
    <property type="entry name" value="Nucleotide-bd_a/b_plait_sf"/>
</dbReference>
<protein>
    <recommendedName>
        <fullName evidence="10">Armadillo-type protein</fullName>
    </recommendedName>
</protein>
<dbReference type="PROSITE" id="PS50102">
    <property type="entry name" value="RRM"/>
    <property type="match status" value="1"/>
</dbReference>
<feature type="repeat" description="Pumilio" evidence="4">
    <location>
        <begin position="742"/>
        <end position="780"/>
    </location>
</feature>
<dbReference type="PANTHER" id="PTHR47093">
    <property type="entry name" value="PROTEIN JSN1-RELATED"/>
    <property type="match status" value="1"/>
</dbReference>
<feature type="region of interest" description="Disordered" evidence="5">
    <location>
        <begin position="960"/>
        <end position="1034"/>
    </location>
</feature>
<feature type="compositionally biased region" description="Low complexity" evidence="5">
    <location>
        <begin position="185"/>
        <end position="197"/>
    </location>
</feature>
<dbReference type="OrthoDB" id="2017782at2759"/>
<comment type="function">
    <text evidence="2">RNA-binding nucleolar protein required for pre-rRNA processing. Involved in production of 18S rRNA and assembly of small ribosomal subunit.</text>
</comment>
<feature type="region of interest" description="Disordered" evidence="5">
    <location>
        <begin position="1"/>
        <end position="197"/>
    </location>
</feature>
<dbReference type="SUPFAM" id="SSF48371">
    <property type="entry name" value="ARM repeat"/>
    <property type="match status" value="1"/>
</dbReference>
<dbReference type="PROSITE" id="PS50303">
    <property type="entry name" value="PUM_HD"/>
    <property type="match status" value="1"/>
</dbReference>
<evidence type="ECO:0000259" key="6">
    <source>
        <dbReference type="PROSITE" id="PS50102"/>
    </source>
</evidence>
<evidence type="ECO:0000256" key="3">
    <source>
        <dbReference type="PROSITE-ProRule" id="PRU00176"/>
    </source>
</evidence>
<keyword evidence="3" id="KW-0694">RNA-binding</keyword>
<dbReference type="Proteomes" id="UP000799766">
    <property type="component" value="Unassembled WGS sequence"/>
</dbReference>
<dbReference type="Pfam" id="PF00806">
    <property type="entry name" value="PUF"/>
    <property type="match status" value="3"/>
</dbReference>
<feature type="compositionally biased region" description="Low complexity" evidence="5">
    <location>
        <begin position="977"/>
        <end position="992"/>
    </location>
</feature>
<gene>
    <name evidence="8" type="ORF">BDY21DRAFT_393787</name>
</gene>
<dbReference type="InterPro" id="IPR035979">
    <property type="entry name" value="RBD_domain_sf"/>
</dbReference>
<accession>A0A6A6NYC0</accession>
<dbReference type="GO" id="GO:0003723">
    <property type="term" value="F:RNA binding"/>
    <property type="evidence" value="ECO:0007669"/>
    <property type="project" value="UniProtKB-UniRule"/>
</dbReference>
<dbReference type="InterPro" id="IPR000504">
    <property type="entry name" value="RRM_dom"/>
</dbReference>
<feature type="compositionally biased region" description="Low complexity" evidence="5">
    <location>
        <begin position="1012"/>
        <end position="1023"/>
    </location>
</feature>
<feature type="repeat" description="Pumilio" evidence="4">
    <location>
        <begin position="705"/>
        <end position="741"/>
    </location>
</feature>
<feature type="domain" description="RRM" evidence="6">
    <location>
        <begin position="455"/>
        <end position="529"/>
    </location>
</feature>
<dbReference type="SMART" id="SM00025">
    <property type="entry name" value="Pumilio"/>
    <property type="match status" value="6"/>
</dbReference>
<feature type="compositionally biased region" description="Low complexity" evidence="5">
    <location>
        <begin position="239"/>
        <end position="252"/>
    </location>
</feature>
<evidence type="ECO:0000256" key="4">
    <source>
        <dbReference type="PROSITE-ProRule" id="PRU00317"/>
    </source>
</evidence>
<name>A0A6A6NYC0_9PEZI</name>
<dbReference type="GO" id="GO:0000288">
    <property type="term" value="P:nuclear-transcribed mRNA catabolic process, deadenylation-dependent decay"/>
    <property type="evidence" value="ECO:0007669"/>
    <property type="project" value="TreeGrafter"/>
</dbReference>
<dbReference type="InterPro" id="IPR052645">
    <property type="entry name" value="Pumilio_domain_protein"/>
</dbReference>
<dbReference type="SUPFAM" id="SSF54928">
    <property type="entry name" value="RNA-binding domain, RBD"/>
    <property type="match status" value="1"/>
</dbReference>
<dbReference type="FunFam" id="1.25.10.10:FF:000167">
    <property type="entry name" value="RNA binding protein Jsn1"/>
    <property type="match status" value="1"/>
</dbReference>
<dbReference type="SMART" id="SM00360">
    <property type="entry name" value="RRM"/>
    <property type="match status" value="1"/>
</dbReference>
<dbReference type="PANTHER" id="PTHR47093:SF1">
    <property type="entry name" value="PROTEIN JSN1-RELATED"/>
    <property type="match status" value="1"/>
</dbReference>